<evidence type="ECO:0000256" key="3">
    <source>
        <dbReference type="ARBA" id="ARBA00022771"/>
    </source>
</evidence>
<dbReference type="GO" id="GO:0005634">
    <property type="term" value="C:nucleus"/>
    <property type="evidence" value="ECO:0007669"/>
    <property type="project" value="InterPro"/>
</dbReference>
<dbReference type="EMBL" id="CVRI01000036">
    <property type="protein sequence ID" value="CRK93016.1"/>
    <property type="molecule type" value="Genomic_DNA"/>
</dbReference>
<accession>A0A1J1HY44</accession>
<keyword evidence="1 8" id="KW-0479">Metal-binding</keyword>
<feature type="binding site" evidence="8">
    <location>
        <position position="18"/>
    </location>
    <ligand>
        <name>Zn(2+)</name>
        <dbReference type="ChEBI" id="CHEBI:29105"/>
    </ligand>
</feature>
<keyword evidence="2" id="KW-0677">Repeat</keyword>
<feature type="domain" description="C2H2-type" evidence="10">
    <location>
        <begin position="420"/>
        <end position="448"/>
    </location>
</feature>
<dbReference type="InterPro" id="IPR036236">
    <property type="entry name" value="Znf_C2H2_sf"/>
</dbReference>
<evidence type="ECO:0000256" key="2">
    <source>
        <dbReference type="ARBA" id="ARBA00022737"/>
    </source>
</evidence>
<feature type="domain" description="C2H2-type" evidence="10">
    <location>
        <begin position="273"/>
        <end position="300"/>
    </location>
</feature>
<gene>
    <name evidence="12" type="primary">similar to Myoneurin</name>
    <name evidence="12" type="ORF">CLUMA_CG006469</name>
</gene>
<dbReference type="SMART" id="SM00355">
    <property type="entry name" value="ZnF_C2H2"/>
    <property type="match status" value="10"/>
</dbReference>
<evidence type="ECO:0000256" key="7">
    <source>
        <dbReference type="PROSITE-ProRule" id="PRU00042"/>
    </source>
</evidence>
<organism evidence="12 13">
    <name type="scientific">Clunio marinus</name>
    <dbReference type="NCBI Taxonomy" id="568069"/>
    <lineage>
        <taxon>Eukaryota</taxon>
        <taxon>Metazoa</taxon>
        <taxon>Ecdysozoa</taxon>
        <taxon>Arthropoda</taxon>
        <taxon>Hexapoda</taxon>
        <taxon>Insecta</taxon>
        <taxon>Pterygota</taxon>
        <taxon>Neoptera</taxon>
        <taxon>Endopterygota</taxon>
        <taxon>Diptera</taxon>
        <taxon>Nematocera</taxon>
        <taxon>Chironomoidea</taxon>
        <taxon>Chironomidae</taxon>
        <taxon>Clunio</taxon>
    </lineage>
</organism>
<dbReference type="PROSITE" id="PS51915">
    <property type="entry name" value="ZAD"/>
    <property type="match status" value="1"/>
</dbReference>
<reference evidence="12 13" key="1">
    <citation type="submission" date="2015-04" db="EMBL/GenBank/DDBJ databases">
        <authorList>
            <person name="Syromyatnikov M.Y."/>
            <person name="Popov V.N."/>
        </authorList>
    </citation>
    <scope>NUCLEOTIDE SEQUENCE [LARGE SCALE GENOMIC DNA]</scope>
</reference>
<evidence type="ECO:0000313" key="13">
    <source>
        <dbReference type="Proteomes" id="UP000183832"/>
    </source>
</evidence>
<dbReference type="GO" id="GO:0008270">
    <property type="term" value="F:zinc ion binding"/>
    <property type="evidence" value="ECO:0007669"/>
    <property type="project" value="UniProtKB-UniRule"/>
</dbReference>
<feature type="domain" description="C2H2-type" evidence="10">
    <location>
        <begin position="306"/>
        <end position="334"/>
    </location>
</feature>
<feature type="binding site" evidence="8">
    <location>
        <position position="58"/>
    </location>
    <ligand>
        <name>Zn(2+)</name>
        <dbReference type="ChEBI" id="CHEBI:29105"/>
    </ligand>
</feature>
<dbReference type="AlphaFoldDB" id="A0A1J1HY44"/>
<keyword evidence="5" id="KW-0539">Nucleus</keyword>
<protein>
    <submittedName>
        <fullName evidence="12">CLUMA_CG006469, isoform A</fullName>
    </submittedName>
</protein>
<dbReference type="SUPFAM" id="SSF57716">
    <property type="entry name" value="Glucocorticoid receptor-like (DNA-binding domain)"/>
    <property type="match status" value="1"/>
</dbReference>
<feature type="domain" description="C2H2-type" evidence="10">
    <location>
        <begin position="206"/>
        <end position="236"/>
    </location>
</feature>
<dbReference type="STRING" id="568069.A0A1J1HY44"/>
<sequence>MSEEDFKLEEYFNKCRCCFRNLEDEKGFVKISRLIQQRFFDLTEIQLVENEAYSSVICNFCDNDLEVFSKFRFSLVEKQNKLYRAGEKCGYLISYPELTTSPKITIKAEIEDELNNEDIFIDCPTFIGNNELKVENFDYYDDKKIHKKRKEIEVNNEEHQKLLEEFKIELKKNKDKNVQCPRCFKFLHRDSIKEHINVVHFKQNKFQCEHEDCGYSASRFGRVMMHMKAVHKYEIDSKYEQTKQPKKQCNVCGSLVRNWRRHVMKVHMNIKNFFCDSCPYGAFFKYDLEQHMRVHIQKQPKEPQKYFCEMCGLDFEKRFHLNAHVKAKHTKRERIHQCSICEKAFFSAENLKKHVESHGAKVMPCEFCGKLFSCMNNLRTHLYYHSEPKFICDFPNCDKKFYMRKRLRAHVKTHNGQKDFGCTFCEKSYFSQNDLNRHLFSIHQKMRFFCQVPGCHGNFSRREYYKKHAIAHHQSLGPEGLLILLQSIKEALPCQKF</sequence>
<evidence type="ECO:0000256" key="9">
    <source>
        <dbReference type="SAM" id="Coils"/>
    </source>
</evidence>
<evidence type="ECO:0000256" key="6">
    <source>
        <dbReference type="ARBA" id="ARBA00037948"/>
    </source>
</evidence>
<feature type="coiled-coil region" evidence="9">
    <location>
        <begin position="145"/>
        <end position="176"/>
    </location>
</feature>
<evidence type="ECO:0000256" key="1">
    <source>
        <dbReference type="ARBA" id="ARBA00022723"/>
    </source>
</evidence>
<dbReference type="PROSITE" id="PS50157">
    <property type="entry name" value="ZINC_FINGER_C2H2_2"/>
    <property type="match status" value="7"/>
</dbReference>
<feature type="domain" description="C2H2-type" evidence="10">
    <location>
        <begin position="336"/>
        <end position="363"/>
    </location>
</feature>
<dbReference type="GO" id="GO:0000978">
    <property type="term" value="F:RNA polymerase II cis-regulatory region sequence-specific DNA binding"/>
    <property type="evidence" value="ECO:0007669"/>
    <property type="project" value="TreeGrafter"/>
</dbReference>
<evidence type="ECO:0000256" key="5">
    <source>
        <dbReference type="ARBA" id="ARBA00023242"/>
    </source>
</evidence>
<dbReference type="InterPro" id="IPR012934">
    <property type="entry name" value="Znf_AD"/>
</dbReference>
<dbReference type="PROSITE" id="PS00028">
    <property type="entry name" value="ZINC_FINGER_C2H2_1"/>
    <property type="match status" value="6"/>
</dbReference>
<dbReference type="Gene3D" id="3.30.160.60">
    <property type="entry name" value="Classic Zinc Finger"/>
    <property type="match status" value="5"/>
</dbReference>
<dbReference type="PANTHER" id="PTHR24388:SF104">
    <property type="entry name" value="AT-RICH BINDING PROTEIN-RELATED"/>
    <property type="match status" value="1"/>
</dbReference>
<keyword evidence="9" id="KW-0175">Coiled coil</keyword>
<evidence type="ECO:0000256" key="8">
    <source>
        <dbReference type="PROSITE-ProRule" id="PRU01263"/>
    </source>
</evidence>
<feature type="binding site" evidence="8">
    <location>
        <position position="61"/>
    </location>
    <ligand>
        <name>Zn(2+)</name>
        <dbReference type="ChEBI" id="CHEBI:29105"/>
    </ligand>
</feature>
<name>A0A1J1HY44_9DIPT</name>
<dbReference type="SUPFAM" id="SSF57667">
    <property type="entry name" value="beta-beta-alpha zinc fingers"/>
    <property type="match status" value="4"/>
</dbReference>
<dbReference type="InterPro" id="IPR013087">
    <property type="entry name" value="Znf_C2H2_type"/>
</dbReference>
<feature type="domain" description="C2H2-type" evidence="10">
    <location>
        <begin position="390"/>
        <end position="419"/>
    </location>
</feature>
<dbReference type="Proteomes" id="UP000183832">
    <property type="component" value="Unassembled WGS sequence"/>
</dbReference>
<proteinExistence type="inferred from homology"/>
<evidence type="ECO:0000259" key="11">
    <source>
        <dbReference type="PROSITE" id="PS51915"/>
    </source>
</evidence>
<feature type="domain" description="C2H2-type" evidence="10">
    <location>
        <begin position="363"/>
        <end position="390"/>
    </location>
</feature>
<feature type="binding site" evidence="8">
    <location>
        <position position="15"/>
    </location>
    <ligand>
        <name>Zn(2+)</name>
        <dbReference type="ChEBI" id="CHEBI:29105"/>
    </ligand>
</feature>
<dbReference type="InterPro" id="IPR050527">
    <property type="entry name" value="Snail/Krueppel_Znf"/>
</dbReference>
<evidence type="ECO:0000259" key="10">
    <source>
        <dbReference type="PROSITE" id="PS50157"/>
    </source>
</evidence>
<keyword evidence="4 8" id="KW-0862">Zinc</keyword>
<comment type="similarity">
    <text evidence="6">Belongs to the snail C2H2-type zinc-finger protein family.</text>
</comment>
<dbReference type="Pfam" id="PF00096">
    <property type="entry name" value="zf-C2H2"/>
    <property type="match status" value="1"/>
</dbReference>
<keyword evidence="3 7" id="KW-0863">Zinc-finger</keyword>
<dbReference type="PANTHER" id="PTHR24388">
    <property type="entry name" value="ZINC FINGER PROTEIN"/>
    <property type="match status" value="1"/>
</dbReference>
<dbReference type="OrthoDB" id="7757458at2759"/>
<feature type="domain" description="ZAD" evidence="11">
    <location>
        <begin position="13"/>
        <end position="85"/>
    </location>
</feature>
<keyword evidence="13" id="KW-1185">Reference proteome</keyword>
<dbReference type="GO" id="GO:0000981">
    <property type="term" value="F:DNA-binding transcription factor activity, RNA polymerase II-specific"/>
    <property type="evidence" value="ECO:0007669"/>
    <property type="project" value="TreeGrafter"/>
</dbReference>
<evidence type="ECO:0000313" key="12">
    <source>
        <dbReference type="EMBL" id="CRK93016.1"/>
    </source>
</evidence>
<evidence type="ECO:0000256" key="4">
    <source>
        <dbReference type="ARBA" id="ARBA00022833"/>
    </source>
</evidence>